<dbReference type="NCBIfam" id="NF033632">
    <property type="entry name" value="SLATT_4"/>
    <property type="match status" value="1"/>
</dbReference>
<evidence type="ECO:0000256" key="1">
    <source>
        <dbReference type="SAM" id="MobiDB-lite"/>
    </source>
</evidence>
<evidence type="ECO:0000313" key="3">
    <source>
        <dbReference type="EMBL" id="QHS86037.1"/>
    </source>
</evidence>
<proteinExistence type="predicted"/>
<evidence type="ECO:0008006" key="4">
    <source>
        <dbReference type="Google" id="ProtNLM"/>
    </source>
</evidence>
<sequence length="244" mass="27053">MEQSEEIHWNQQLEEILSREGERALCYAWLHNKSQARVSKYDTNIALPVIVLSTIAGTGSIASQSLFGNSQAASVIIGIISLSVGVMNTISNYFGFAKRSEAHKISSMTYAKIHKFIVIELALPRKERMKANDMLKIIREQLERLAETSPQIPDPIITMFNEKFHDQTNVSKPEITNGLDPIHVYVENSEAFTPDSKSKIEVKLFHPTTGAQIIPESLRPDATPTSTGTPVVPRISIPGRTPGT</sequence>
<accession>A0A6C0B1F3</accession>
<organism evidence="3">
    <name type="scientific">viral metagenome</name>
    <dbReference type="NCBI Taxonomy" id="1070528"/>
    <lineage>
        <taxon>unclassified sequences</taxon>
        <taxon>metagenomes</taxon>
        <taxon>organismal metagenomes</taxon>
    </lineage>
</organism>
<feature type="transmembrane region" description="Helical" evidence="2">
    <location>
        <begin position="73"/>
        <end position="96"/>
    </location>
</feature>
<dbReference type="EMBL" id="MN739050">
    <property type="protein sequence ID" value="QHS86037.1"/>
    <property type="molecule type" value="Genomic_DNA"/>
</dbReference>
<feature type="region of interest" description="Disordered" evidence="1">
    <location>
        <begin position="217"/>
        <end position="244"/>
    </location>
</feature>
<dbReference type="AlphaFoldDB" id="A0A6C0B1F3"/>
<protein>
    <recommendedName>
        <fullName evidence="4">SMODS and SLOG-associating 2TM effector domain-containing protein</fullName>
    </recommendedName>
</protein>
<feature type="transmembrane region" description="Helical" evidence="2">
    <location>
        <begin position="45"/>
        <end position="67"/>
    </location>
</feature>
<keyword evidence="2" id="KW-1133">Transmembrane helix</keyword>
<keyword evidence="2" id="KW-0812">Transmembrane</keyword>
<keyword evidence="2" id="KW-0472">Membrane</keyword>
<evidence type="ECO:0000256" key="2">
    <source>
        <dbReference type="SAM" id="Phobius"/>
    </source>
</evidence>
<name>A0A6C0B1F3_9ZZZZ</name>
<reference evidence="3" key="1">
    <citation type="journal article" date="2020" name="Nature">
        <title>Giant virus diversity and host interactions through global metagenomics.</title>
        <authorList>
            <person name="Schulz F."/>
            <person name="Roux S."/>
            <person name="Paez-Espino D."/>
            <person name="Jungbluth S."/>
            <person name="Walsh D.A."/>
            <person name="Denef V.J."/>
            <person name="McMahon K.D."/>
            <person name="Konstantinidis K.T."/>
            <person name="Eloe-Fadrosh E.A."/>
            <person name="Kyrpides N.C."/>
            <person name="Woyke T."/>
        </authorList>
    </citation>
    <scope>NUCLEOTIDE SEQUENCE</scope>
    <source>
        <strain evidence="3">GVMAG-M-3300009185-7</strain>
    </source>
</reference>